<gene>
    <name evidence="2" type="ORF">OKA104_LOCUS45266</name>
</gene>
<dbReference type="AlphaFoldDB" id="A0A820GTQ7"/>
<reference evidence="2" key="1">
    <citation type="submission" date="2021-02" db="EMBL/GenBank/DDBJ databases">
        <authorList>
            <person name="Nowell W R."/>
        </authorList>
    </citation>
    <scope>NUCLEOTIDE SEQUENCE</scope>
</reference>
<dbReference type="EMBL" id="CAJOAY010014782">
    <property type="protein sequence ID" value="CAF4282500.1"/>
    <property type="molecule type" value="Genomic_DNA"/>
</dbReference>
<evidence type="ECO:0000313" key="2">
    <source>
        <dbReference type="EMBL" id="CAF4282500.1"/>
    </source>
</evidence>
<feature type="non-terminal residue" evidence="2">
    <location>
        <position position="87"/>
    </location>
</feature>
<evidence type="ECO:0000313" key="3">
    <source>
        <dbReference type="Proteomes" id="UP000663881"/>
    </source>
</evidence>
<protein>
    <submittedName>
        <fullName evidence="2">Uncharacterized protein</fullName>
    </submittedName>
</protein>
<feature type="transmembrane region" description="Helical" evidence="1">
    <location>
        <begin position="47"/>
        <end position="68"/>
    </location>
</feature>
<feature type="transmembrane region" description="Helical" evidence="1">
    <location>
        <begin position="17"/>
        <end position="35"/>
    </location>
</feature>
<accession>A0A820GTQ7</accession>
<name>A0A820GTQ7_9BILA</name>
<keyword evidence="1" id="KW-0812">Transmembrane</keyword>
<comment type="caution">
    <text evidence="2">The sequence shown here is derived from an EMBL/GenBank/DDBJ whole genome shotgun (WGS) entry which is preliminary data.</text>
</comment>
<organism evidence="2 3">
    <name type="scientific">Adineta steineri</name>
    <dbReference type="NCBI Taxonomy" id="433720"/>
    <lineage>
        <taxon>Eukaryota</taxon>
        <taxon>Metazoa</taxon>
        <taxon>Spiralia</taxon>
        <taxon>Gnathifera</taxon>
        <taxon>Rotifera</taxon>
        <taxon>Eurotatoria</taxon>
        <taxon>Bdelloidea</taxon>
        <taxon>Adinetida</taxon>
        <taxon>Adinetidae</taxon>
        <taxon>Adineta</taxon>
    </lineage>
</organism>
<keyword evidence="1" id="KW-1133">Transmembrane helix</keyword>
<keyword evidence="1" id="KW-0472">Membrane</keyword>
<dbReference type="Proteomes" id="UP000663881">
    <property type="component" value="Unassembled WGS sequence"/>
</dbReference>
<sequence length="87" mass="9970">MVDLSNFPYPAYEPNKIVAGFFATIIGVLLILWIIQSIQSHFRPRRVIILLLLSRLTLFIELVLRATLSLDTRNTRAAFTTKATTFF</sequence>
<evidence type="ECO:0000256" key="1">
    <source>
        <dbReference type="SAM" id="Phobius"/>
    </source>
</evidence>
<proteinExistence type="predicted"/>